<evidence type="ECO:0008006" key="4">
    <source>
        <dbReference type="Google" id="ProtNLM"/>
    </source>
</evidence>
<dbReference type="Gene3D" id="1.20.120.1750">
    <property type="match status" value="1"/>
</dbReference>
<reference evidence="3" key="2">
    <citation type="journal article" date="2009" name="Fungal Genet. Biol.">
        <title>The 2008 update of the Aspergillus nidulans genome annotation: a community effort.</title>
        <authorList>
            <person name="Wortman J.R."/>
            <person name="Gilsenan J.M."/>
            <person name="Joardar V."/>
            <person name="Deegan J."/>
            <person name="Clutterbuck J."/>
            <person name="Andersen M.R."/>
            <person name="Archer D."/>
            <person name="Bencina M."/>
            <person name="Braus G."/>
            <person name="Coutinho P."/>
            <person name="von Dohren H."/>
            <person name="Doonan J."/>
            <person name="Driessen A.J."/>
            <person name="Durek P."/>
            <person name="Espeso E."/>
            <person name="Fekete E."/>
            <person name="Flipphi M."/>
            <person name="Estrada C.G."/>
            <person name="Geysens S."/>
            <person name="Goldman G."/>
            <person name="de Groot P.W."/>
            <person name="Hansen K."/>
            <person name="Harris S.D."/>
            <person name="Heinekamp T."/>
            <person name="Helmstaedt K."/>
            <person name="Henrissat B."/>
            <person name="Hofmann G."/>
            <person name="Homan T."/>
            <person name="Horio T."/>
            <person name="Horiuchi H."/>
            <person name="James S."/>
            <person name="Jones M."/>
            <person name="Karaffa L."/>
            <person name="Karanyi Z."/>
            <person name="Kato M."/>
            <person name="Keller N."/>
            <person name="Kelly D.E."/>
            <person name="Kiel J.A."/>
            <person name="Kim J.M."/>
            <person name="van der Klei I.J."/>
            <person name="Klis F.M."/>
            <person name="Kovalchuk A."/>
            <person name="Krasevec N."/>
            <person name="Kubicek C.P."/>
            <person name="Liu B."/>
            <person name="Maccabe A."/>
            <person name="Meyer V."/>
            <person name="Mirabito P."/>
            <person name="Miskei M."/>
            <person name="Mos M."/>
            <person name="Mullins J."/>
            <person name="Nelson D.R."/>
            <person name="Nielsen J."/>
            <person name="Oakley B.R."/>
            <person name="Osmani S.A."/>
            <person name="Pakula T."/>
            <person name="Paszewski A."/>
            <person name="Paulsen I."/>
            <person name="Pilsyk S."/>
            <person name="Pocsi I."/>
            <person name="Punt P.J."/>
            <person name="Ram A.F."/>
            <person name="Ren Q."/>
            <person name="Robellet X."/>
            <person name="Robson G."/>
            <person name="Seiboth B."/>
            <person name="van Solingen P."/>
            <person name="Specht T."/>
            <person name="Sun J."/>
            <person name="Taheri-Talesh N."/>
            <person name="Takeshita N."/>
            <person name="Ussery D."/>
            <person name="vanKuyk P.A."/>
            <person name="Visser H."/>
            <person name="van de Vondervoort P.J."/>
            <person name="de Vries R.P."/>
            <person name="Walton J."/>
            <person name="Xiang X."/>
            <person name="Xiong Y."/>
            <person name="Zeng A.P."/>
            <person name="Brandt B.W."/>
            <person name="Cornell M.J."/>
            <person name="van den Hondel C.A."/>
            <person name="Visser J."/>
            <person name="Oliver S.G."/>
            <person name="Turner G."/>
        </authorList>
    </citation>
    <scope>GENOME REANNOTATION</scope>
    <source>
        <strain evidence="3">FGSC A4 / ATCC 38163 / CBS 112.46 / NRRL 194 / M139</strain>
    </source>
</reference>
<feature type="compositionally biased region" description="Basic and acidic residues" evidence="1">
    <location>
        <begin position="36"/>
        <end position="69"/>
    </location>
</feature>
<organism evidence="2 3">
    <name type="scientific">Emericella nidulans (strain FGSC A4 / ATCC 38163 / CBS 112.46 / NRRL 194 / M139)</name>
    <name type="common">Aspergillus nidulans</name>
    <dbReference type="NCBI Taxonomy" id="227321"/>
    <lineage>
        <taxon>Eukaryota</taxon>
        <taxon>Fungi</taxon>
        <taxon>Dikarya</taxon>
        <taxon>Ascomycota</taxon>
        <taxon>Pezizomycotina</taxon>
        <taxon>Eurotiomycetes</taxon>
        <taxon>Eurotiomycetidae</taxon>
        <taxon>Eurotiales</taxon>
        <taxon>Aspergillaceae</taxon>
        <taxon>Aspergillus</taxon>
        <taxon>Aspergillus subgen. Nidulantes</taxon>
    </lineage>
</organism>
<protein>
    <recommendedName>
        <fullName evidence="4">RING-type domain-containing protein</fullName>
    </recommendedName>
</protein>
<dbReference type="InParanoid" id="C8VSB8"/>
<reference evidence="3" key="1">
    <citation type="journal article" date="2005" name="Nature">
        <title>Sequencing of Aspergillus nidulans and comparative analysis with A. fumigatus and A. oryzae.</title>
        <authorList>
            <person name="Galagan J.E."/>
            <person name="Calvo S.E."/>
            <person name="Cuomo C."/>
            <person name="Ma L.J."/>
            <person name="Wortman J.R."/>
            <person name="Batzoglou S."/>
            <person name="Lee S.I."/>
            <person name="Basturkmen M."/>
            <person name="Spevak C.C."/>
            <person name="Clutterbuck J."/>
            <person name="Kapitonov V."/>
            <person name="Jurka J."/>
            <person name="Scazzocchio C."/>
            <person name="Farman M."/>
            <person name="Butler J."/>
            <person name="Purcell S."/>
            <person name="Harris S."/>
            <person name="Braus G.H."/>
            <person name="Draht O."/>
            <person name="Busch S."/>
            <person name="D'Enfert C."/>
            <person name="Bouchier C."/>
            <person name="Goldman G.H."/>
            <person name="Bell-Pedersen D."/>
            <person name="Griffiths-Jones S."/>
            <person name="Doonan J.H."/>
            <person name="Yu J."/>
            <person name="Vienken K."/>
            <person name="Pain A."/>
            <person name="Freitag M."/>
            <person name="Selker E.U."/>
            <person name="Archer D.B."/>
            <person name="Penalva M.A."/>
            <person name="Oakley B.R."/>
            <person name="Momany M."/>
            <person name="Tanaka T."/>
            <person name="Kumagai T."/>
            <person name="Asai K."/>
            <person name="Machida M."/>
            <person name="Nierman W.C."/>
            <person name="Denning D.W."/>
            <person name="Caddick M."/>
            <person name="Hynes M."/>
            <person name="Paoletti M."/>
            <person name="Fischer R."/>
            <person name="Miller B."/>
            <person name="Dyer P."/>
            <person name="Sachs M.S."/>
            <person name="Osmani S.A."/>
            <person name="Birren B.W."/>
        </authorList>
    </citation>
    <scope>NUCLEOTIDE SEQUENCE [LARGE SCALE GENOMIC DNA]</scope>
    <source>
        <strain evidence="3">FGSC A4 / ATCC 38163 / CBS 112.46 / NRRL 194 / M139</strain>
    </source>
</reference>
<name>C8VSB8_EMENI</name>
<dbReference type="SUPFAM" id="SSF57850">
    <property type="entry name" value="RING/U-box"/>
    <property type="match status" value="1"/>
</dbReference>
<accession>C8VSB8</accession>
<keyword evidence="3" id="KW-1185">Reference proteome</keyword>
<dbReference type="HOGENOM" id="CLU_1540030_0_0_1"/>
<dbReference type="CDD" id="cd20336">
    <property type="entry name" value="Rcat_RBR"/>
    <property type="match status" value="1"/>
</dbReference>
<feature type="compositionally biased region" description="Acidic residues" evidence="1">
    <location>
        <begin position="81"/>
        <end position="93"/>
    </location>
</feature>
<dbReference type="Proteomes" id="UP000000560">
    <property type="component" value="Chromosome VIII"/>
</dbReference>
<dbReference type="KEGG" id="ani:ANIA_10100"/>
<feature type="compositionally biased region" description="Polar residues" evidence="1">
    <location>
        <begin position="1"/>
        <end position="32"/>
    </location>
</feature>
<gene>
    <name evidence="2" type="ORF">ANIA_10100</name>
</gene>
<dbReference type="STRING" id="227321.C8VSB8"/>
<dbReference type="GeneID" id="74896203"/>
<dbReference type="EMBL" id="BN001308">
    <property type="protein sequence ID" value="CBF89173.1"/>
    <property type="molecule type" value="Genomic_DNA"/>
</dbReference>
<dbReference type="RefSeq" id="XP_050469187.1">
    <property type="nucleotide sequence ID" value="XM_050613364.1"/>
</dbReference>
<proteinExistence type="predicted"/>
<evidence type="ECO:0000313" key="3">
    <source>
        <dbReference type="Proteomes" id="UP000000560"/>
    </source>
</evidence>
<sequence length="174" mass="20043">MHSTPTRTSSGASSATLDNFTNLGPNNRSLYATTFKEQRRQDKMHEAQKTAARKRQEKEAARVREKRALEQAQAEAAQGQGEEDDEPIEEEVKDDFKEKIEMLKRRMREVELSMKKVEETTKRCPGCQWPIEKNDGCDHMTCKHKMQSRVLLDLPGWLEFAHPQVQTALLVQLC</sequence>
<evidence type="ECO:0000313" key="2">
    <source>
        <dbReference type="EMBL" id="CBF89173.1"/>
    </source>
</evidence>
<feature type="region of interest" description="Disordered" evidence="1">
    <location>
        <begin position="1"/>
        <end position="95"/>
    </location>
</feature>
<feature type="compositionally biased region" description="Low complexity" evidence="1">
    <location>
        <begin position="70"/>
        <end position="80"/>
    </location>
</feature>
<dbReference type="VEuPathDB" id="FungiDB:AN10100"/>
<evidence type="ECO:0000256" key="1">
    <source>
        <dbReference type="SAM" id="MobiDB-lite"/>
    </source>
</evidence>
<dbReference type="AlphaFoldDB" id="C8VSB8"/>
<dbReference type="OrthoDB" id="4499845at2759"/>